<evidence type="ECO:0000259" key="2">
    <source>
        <dbReference type="Pfam" id="PF00108"/>
    </source>
</evidence>
<keyword evidence="1" id="KW-0414">Isoprene biosynthesis</keyword>
<dbReference type="PANTHER" id="PTHR42870">
    <property type="entry name" value="ACETYL-COA C-ACETYLTRANSFERASE"/>
    <property type="match status" value="1"/>
</dbReference>
<dbReference type="Gene3D" id="3.40.47.10">
    <property type="match status" value="1"/>
</dbReference>
<organism evidence="4 5">
    <name type="scientific">Candidatus Iainarchaeum sp</name>
    <dbReference type="NCBI Taxonomy" id="3101447"/>
    <lineage>
        <taxon>Archaea</taxon>
        <taxon>Candidatus Iainarchaeota</taxon>
        <taxon>Candidatus Iainarchaeia</taxon>
        <taxon>Candidatus Iainarchaeales</taxon>
        <taxon>Candidatus Iainarchaeaceae</taxon>
        <taxon>Candidatus Iainarchaeum</taxon>
    </lineage>
</organism>
<dbReference type="Pfam" id="PF22691">
    <property type="entry name" value="Thiolase_C_1"/>
    <property type="match status" value="1"/>
</dbReference>
<dbReference type="InterPro" id="IPR020616">
    <property type="entry name" value="Thiolase_N"/>
</dbReference>
<evidence type="ECO:0000256" key="1">
    <source>
        <dbReference type="ARBA" id="ARBA00023229"/>
    </source>
</evidence>
<protein>
    <submittedName>
        <fullName evidence="4">Thiolase domain-containing protein</fullName>
    </submittedName>
</protein>
<dbReference type="SUPFAM" id="SSF53901">
    <property type="entry name" value="Thiolase-like"/>
    <property type="match status" value="2"/>
</dbReference>
<dbReference type="GO" id="GO:0008299">
    <property type="term" value="P:isoprenoid biosynthetic process"/>
    <property type="evidence" value="ECO:0007669"/>
    <property type="project" value="UniProtKB-KW"/>
</dbReference>
<gene>
    <name evidence="4" type="ORF">DRO07_02125</name>
</gene>
<dbReference type="NCBIfam" id="NF004720">
    <property type="entry name" value="PRK06064.1"/>
    <property type="match status" value="1"/>
</dbReference>
<dbReference type="PANTHER" id="PTHR42870:SF6">
    <property type="entry name" value="ACETYL-COA C-ACYLTRANSFERASE"/>
    <property type="match status" value="1"/>
</dbReference>
<dbReference type="Pfam" id="PF00108">
    <property type="entry name" value="Thiolase_N"/>
    <property type="match status" value="1"/>
</dbReference>
<dbReference type="AlphaFoldDB" id="A0A497JG32"/>
<proteinExistence type="predicted"/>
<name>A0A497JG32_9ARCH</name>
<comment type="caution">
    <text evidence="4">The sequence shown here is derived from an EMBL/GenBank/DDBJ whole genome shotgun (WGS) entry which is preliminary data.</text>
</comment>
<feature type="domain" description="Thiolase C-terminal" evidence="3">
    <location>
        <begin position="240"/>
        <end position="384"/>
    </location>
</feature>
<evidence type="ECO:0000313" key="5">
    <source>
        <dbReference type="Proteomes" id="UP000277633"/>
    </source>
</evidence>
<dbReference type="InterPro" id="IPR002155">
    <property type="entry name" value="Thiolase"/>
</dbReference>
<accession>A0A497JG32</accession>
<dbReference type="InterPro" id="IPR016039">
    <property type="entry name" value="Thiolase-like"/>
</dbReference>
<dbReference type="Proteomes" id="UP000277633">
    <property type="component" value="Unassembled WGS sequence"/>
</dbReference>
<dbReference type="InterPro" id="IPR055140">
    <property type="entry name" value="Thiolase_C_2"/>
</dbReference>
<reference evidence="4 5" key="1">
    <citation type="submission" date="2018-06" db="EMBL/GenBank/DDBJ databases">
        <title>Extensive metabolic versatility and redundancy in microbially diverse, dynamic hydrothermal sediments.</title>
        <authorList>
            <person name="Dombrowski N."/>
            <person name="Teske A."/>
            <person name="Baker B.J."/>
        </authorList>
    </citation>
    <scope>NUCLEOTIDE SEQUENCE [LARGE SCALE GENOMIC DNA]</scope>
    <source>
        <strain evidence="4">B9_G13</strain>
    </source>
</reference>
<evidence type="ECO:0000259" key="3">
    <source>
        <dbReference type="Pfam" id="PF22691"/>
    </source>
</evidence>
<dbReference type="GO" id="GO:0016747">
    <property type="term" value="F:acyltransferase activity, transferring groups other than amino-acyl groups"/>
    <property type="evidence" value="ECO:0007669"/>
    <property type="project" value="InterPro"/>
</dbReference>
<dbReference type="PIRSF" id="PIRSF000429">
    <property type="entry name" value="Ac-CoA_Ac_transf"/>
    <property type="match status" value="1"/>
</dbReference>
<dbReference type="EMBL" id="QMWO01000068">
    <property type="protein sequence ID" value="RLG69539.1"/>
    <property type="molecule type" value="Genomic_DNA"/>
</dbReference>
<sequence length="387" mass="40407">MGVVIVGAGITKFGEHWDKAFRELIAEAGIKAIQSSGLRGEQIEAIYGGCMASGRLIGQEHIGALIADQLGLNPIPSTRCEAACASGSVALRTACLAIKSGLHSIVAVGGVEKMTELNTEGVSFALGGAGDQEIELFHGATFPSLYALLARAHMHAYGTTEEQMASVAVKNHANAMLNPNAQFHKEITIEQVMNSSYVAEPIKLLDCSPITDGAAALILCSKDKAKELGLKGVEIVASEQASDSLALTGRQSLTELRATRIAAQKAYEKAGITPSKVDFAEVHDCFTIAEILAIEDLGFFKKGEGGIASEKGKTSLKGKIPINPSGGLKAKGHPVGATGVAQAVEAYLQLMGLAEQRQIKNAKIGLTHNVGGSGATAVVTIYKRFKG</sequence>
<feature type="domain" description="Thiolase N-terminal" evidence="2">
    <location>
        <begin position="3"/>
        <end position="223"/>
    </location>
</feature>
<evidence type="ECO:0000313" key="4">
    <source>
        <dbReference type="EMBL" id="RLG69539.1"/>
    </source>
</evidence>
<dbReference type="CDD" id="cd00829">
    <property type="entry name" value="SCP-x_thiolase"/>
    <property type="match status" value="1"/>
</dbReference>